<name>A0A1H2TA83_9FLAO</name>
<dbReference type="Gene3D" id="3.30.110.170">
    <property type="entry name" value="Protein of unknown function (DUF541), domain 1"/>
    <property type="match status" value="1"/>
</dbReference>
<keyword evidence="3" id="KW-1185">Reference proteome</keyword>
<dbReference type="STRING" id="762486.SAMN05444411_101660"/>
<dbReference type="Pfam" id="PF04402">
    <property type="entry name" value="SIMPL"/>
    <property type="match status" value="1"/>
</dbReference>
<dbReference type="AlphaFoldDB" id="A0A1H2TA83"/>
<evidence type="ECO:0000256" key="1">
    <source>
        <dbReference type="SAM" id="SignalP"/>
    </source>
</evidence>
<accession>A0A1H2TA83</accession>
<dbReference type="RefSeq" id="WP_090119657.1">
    <property type="nucleotide sequence ID" value="NZ_FNNJ01000001.1"/>
</dbReference>
<feature type="chain" id="PRO_5011725090" description="SIMPL domain-containing protein" evidence="1">
    <location>
        <begin position="19"/>
        <end position="234"/>
    </location>
</feature>
<organism evidence="2 3">
    <name type="scientific">Lutibacter oricola</name>
    <dbReference type="NCBI Taxonomy" id="762486"/>
    <lineage>
        <taxon>Bacteria</taxon>
        <taxon>Pseudomonadati</taxon>
        <taxon>Bacteroidota</taxon>
        <taxon>Flavobacteriia</taxon>
        <taxon>Flavobacteriales</taxon>
        <taxon>Flavobacteriaceae</taxon>
        <taxon>Lutibacter</taxon>
    </lineage>
</organism>
<sequence>MKKLLFCLLLIQTVIVNAQFQKNFIDENYIELNGSSQLEITPNEIYLTIVINEANKKLKLSVEKQEALMINELNKNNIKLEENFKVKDFTSSYKYYFFKQTDIHKSKTYELKVSTAIELGKVYESLEKIGISNISVARVDHSEIEEFKLQTKVNAIKMAKTKAKKYTEAIGQTIGKAIHIQEQAINTTQNFNQLNEVVVVGYGSRSKSNKFNFENLEFRNIIISAEVHVKFQIK</sequence>
<gene>
    <name evidence="2" type="ORF">SAMN05444411_101660</name>
</gene>
<evidence type="ECO:0008006" key="4">
    <source>
        <dbReference type="Google" id="ProtNLM"/>
    </source>
</evidence>
<dbReference type="Proteomes" id="UP000199595">
    <property type="component" value="Unassembled WGS sequence"/>
</dbReference>
<feature type="signal peptide" evidence="1">
    <location>
        <begin position="1"/>
        <end position="18"/>
    </location>
</feature>
<dbReference type="EMBL" id="FNNJ01000001">
    <property type="protein sequence ID" value="SDW40863.1"/>
    <property type="molecule type" value="Genomic_DNA"/>
</dbReference>
<proteinExistence type="predicted"/>
<keyword evidence="1" id="KW-0732">Signal</keyword>
<dbReference type="InterPro" id="IPR007497">
    <property type="entry name" value="SIMPL/DUF541"/>
</dbReference>
<reference evidence="2 3" key="1">
    <citation type="submission" date="2016-10" db="EMBL/GenBank/DDBJ databases">
        <authorList>
            <person name="de Groot N.N."/>
        </authorList>
    </citation>
    <scope>NUCLEOTIDE SEQUENCE [LARGE SCALE GENOMIC DNA]</scope>
    <source>
        <strain evidence="2 3">DSM 24956</strain>
    </source>
</reference>
<dbReference type="OrthoDB" id="1118849at2"/>
<protein>
    <recommendedName>
        <fullName evidence="4">SIMPL domain-containing protein</fullName>
    </recommendedName>
</protein>
<evidence type="ECO:0000313" key="2">
    <source>
        <dbReference type="EMBL" id="SDW40863.1"/>
    </source>
</evidence>
<dbReference type="Gene3D" id="3.30.70.2970">
    <property type="entry name" value="Protein of unknown function (DUF541), domain 2"/>
    <property type="match status" value="1"/>
</dbReference>
<evidence type="ECO:0000313" key="3">
    <source>
        <dbReference type="Proteomes" id="UP000199595"/>
    </source>
</evidence>